<evidence type="ECO:0000313" key="2">
    <source>
        <dbReference type="Proteomes" id="UP000237481"/>
    </source>
</evidence>
<accession>A0A2S4KTI2</accession>
<gene>
    <name evidence="1" type="ORF">TPAR_06285</name>
</gene>
<dbReference type="Proteomes" id="UP000237481">
    <property type="component" value="Unassembled WGS sequence"/>
</dbReference>
<proteinExistence type="predicted"/>
<evidence type="ECO:0000313" key="1">
    <source>
        <dbReference type="EMBL" id="POR33507.1"/>
    </source>
</evidence>
<comment type="caution">
    <text evidence="1">The sequence shown here is derived from an EMBL/GenBank/DDBJ whole genome shotgun (WGS) entry which is preliminary data.</text>
</comment>
<name>A0A2S4KTI2_9HYPO</name>
<dbReference type="OrthoDB" id="5327538at2759"/>
<dbReference type="EMBL" id="PKSG01000680">
    <property type="protein sequence ID" value="POR33507.1"/>
    <property type="molecule type" value="Genomic_DNA"/>
</dbReference>
<dbReference type="AlphaFoldDB" id="A0A2S4KTI2"/>
<reference evidence="1 2" key="1">
    <citation type="submission" date="2018-01" db="EMBL/GenBank/DDBJ databases">
        <title>Harnessing the power of phylogenomics to disentangle the directionality and signatures of interkingdom host jumping in the parasitic fungal genus Tolypocladium.</title>
        <authorList>
            <person name="Quandt C.A."/>
            <person name="Patterson W."/>
            <person name="Spatafora J.W."/>
        </authorList>
    </citation>
    <scope>NUCLEOTIDE SEQUENCE [LARGE SCALE GENOMIC DNA]</scope>
    <source>
        <strain evidence="1 2">NRBC 100945</strain>
    </source>
</reference>
<protein>
    <submittedName>
        <fullName evidence="1">Uncharacterized protein</fullName>
    </submittedName>
</protein>
<keyword evidence="2" id="KW-1185">Reference proteome</keyword>
<organism evidence="1 2">
    <name type="scientific">Tolypocladium paradoxum</name>
    <dbReference type="NCBI Taxonomy" id="94208"/>
    <lineage>
        <taxon>Eukaryota</taxon>
        <taxon>Fungi</taxon>
        <taxon>Dikarya</taxon>
        <taxon>Ascomycota</taxon>
        <taxon>Pezizomycotina</taxon>
        <taxon>Sordariomycetes</taxon>
        <taxon>Hypocreomycetidae</taxon>
        <taxon>Hypocreales</taxon>
        <taxon>Ophiocordycipitaceae</taxon>
        <taxon>Tolypocladium</taxon>
    </lineage>
</organism>
<sequence length="142" mass="16269">MHRQDFRPDNIPLAVSRLRPDPRAPIVNQYFDSGQCRVFKADFSSGAIRVPLFVQGREGIASIIQGEADIPGTPLTWSKDFPTRPLRDKILRQVALIQEDLIEYTKEPRVTIAEHLERIINNRILRVRNGVLPEIIEQDCVD</sequence>